<dbReference type="EMBL" id="LUGH01000385">
    <property type="protein sequence ID" value="OBZ85540.1"/>
    <property type="molecule type" value="Genomic_DNA"/>
</dbReference>
<feature type="chain" id="PRO_5008889544" evidence="2">
    <location>
        <begin position="20"/>
        <end position="223"/>
    </location>
</feature>
<evidence type="ECO:0000256" key="1">
    <source>
        <dbReference type="SAM" id="MobiDB-lite"/>
    </source>
</evidence>
<sequence length="223" mass="22332">MKLSLLLSSLSAFVCTASASTLIITDNFVGGHGLAKRDKRIPYSNLPSTTCNVPSTCSSIGGNVSCRCSDIMTTCINTQGQYCWGSSTLTSTSCPTIPDSCKSTLASTASCLCNSNNVLCVDNSNTYCYGTISGSNVSLTAIPYAQSSGQGYVFASSTAAAASSAAPAATSSASLANTMSVEGAPSGSPTAEASASPTSGSNKLTGSSSLALGLAMVAYMALY</sequence>
<protein>
    <submittedName>
        <fullName evidence="3">Uncharacterized protein</fullName>
    </submittedName>
</protein>
<evidence type="ECO:0000256" key="2">
    <source>
        <dbReference type="SAM" id="SignalP"/>
    </source>
</evidence>
<keyword evidence="2" id="KW-0732">Signal</keyword>
<feature type="compositionally biased region" description="Low complexity" evidence="1">
    <location>
        <begin position="183"/>
        <end position="205"/>
    </location>
</feature>
<keyword evidence="4" id="KW-1185">Reference proteome</keyword>
<organism evidence="3 4">
    <name type="scientific">Choanephora cucurbitarum</name>
    <dbReference type="NCBI Taxonomy" id="101091"/>
    <lineage>
        <taxon>Eukaryota</taxon>
        <taxon>Fungi</taxon>
        <taxon>Fungi incertae sedis</taxon>
        <taxon>Mucoromycota</taxon>
        <taxon>Mucoromycotina</taxon>
        <taxon>Mucoromycetes</taxon>
        <taxon>Mucorales</taxon>
        <taxon>Mucorineae</taxon>
        <taxon>Choanephoraceae</taxon>
        <taxon>Choanephoroideae</taxon>
        <taxon>Choanephora</taxon>
    </lineage>
</organism>
<proteinExistence type="predicted"/>
<dbReference type="Proteomes" id="UP000093000">
    <property type="component" value="Unassembled WGS sequence"/>
</dbReference>
<accession>A0A1C7N8W7</accession>
<comment type="caution">
    <text evidence="3">The sequence shown here is derived from an EMBL/GenBank/DDBJ whole genome shotgun (WGS) entry which is preliminary data.</text>
</comment>
<gene>
    <name evidence="3" type="ORF">A0J61_06410</name>
</gene>
<feature type="signal peptide" evidence="2">
    <location>
        <begin position="1"/>
        <end position="19"/>
    </location>
</feature>
<reference evidence="3 4" key="1">
    <citation type="submission" date="2016-03" db="EMBL/GenBank/DDBJ databases">
        <title>Choanephora cucurbitarum.</title>
        <authorList>
            <person name="Min B."/>
            <person name="Park H."/>
            <person name="Park J.-H."/>
            <person name="Shin H.-D."/>
            <person name="Choi I.-G."/>
        </authorList>
    </citation>
    <scope>NUCLEOTIDE SEQUENCE [LARGE SCALE GENOMIC DNA]</scope>
    <source>
        <strain evidence="3 4">KUS-F28377</strain>
    </source>
</reference>
<feature type="region of interest" description="Disordered" evidence="1">
    <location>
        <begin position="181"/>
        <end position="205"/>
    </location>
</feature>
<evidence type="ECO:0000313" key="3">
    <source>
        <dbReference type="EMBL" id="OBZ85540.1"/>
    </source>
</evidence>
<name>A0A1C7N8W7_9FUNG</name>
<dbReference type="AlphaFoldDB" id="A0A1C7N8W7"/>
<evidence type="ECO:0000313" key="4">
    <source>
        <dbReference type="Proteomes" id="UP000093000"/>
    </source>
</evidence>
<dbReference type="InParanoid" id="A0A1C7N8W7"/>
<dbReference type="OrthoDB" id="2285968at2759"/>